<keyword evidence="1" id="KW-0812">Transmembrane</keyword>
<dbReference type="Proteomes" id="UP000537130">
    <property type="component" value="Unassembled WGS sequence"/>
</dbReference>
<feature type="transmembrane region" description="Helical" evidence="1">
    <location>
        <begin position="50"/>
        <end position="71"/>
    </location>
</feature>
<dbReference type="EMBL" id="JACHWY010000004">
    <property type="protein sequence ID" value="MBB3048944.1"/>
    <property type="molecule type" value="Genomic_DNA"/>
</dbReference>
<comment type="caution">
    <text evidence="2">The sequence shown here is derived from an EMBL/GenBank/DDBJ whole genome shotgun (WGS) entry which is preliminary data.</text>
</comment>
<keyword evidence="1" id="KW-0472">Membrane</keyword>
<dbReference type="AlphaFoldDB" id="A0A7W4W8R5"/>
<keyword evidence="1" id="KW-1133">Transmembrane helix</keyword>
<evidence type="ECO:0000256" key="1">
    <source>
        <dbReference type="SAM" id="Phobius"/>
    </source>
</evidence>
<keyword evidence="3" id="KW-1185">Reference proteome</keyword>
<gene>
    <name evidence="2" type="ORF">FHR99_003218</name>
</gene>
<dbReference type="PROSITE" id="PS51257">
    <property type="entry name" value="PROKAR_LIPOPROTEIN"/>
    <property type="match status" value="1"/>
</dbReference>
<feature type="transmembrane region" description="Helical" evidence="1">
    <location>
        <begin position="12"/>
        <end position="30"/>
    </location>
</feature>
<protein>
    <submittedName>
        <fullName evidence="2">Uncharacterized protein</fullName>
    </submittedName>
</protein>
<evidence type="ECO:0000313" key="2">
    <source>
        <dbReference type="EMBL" id="MBB3048944.1"/>
    </source>
</evidence>
<proteinExistence type="predicted"/>
<dbReference type="RefSeq" id="WP_183411737.1">
    <property type="nucleotide sequence ID" value="NZ_JACHWY010000004.1"/>
</dbReference>
<name>A0A7W4W8R5_9GAMM</name>
<sequence length="178" mass="20558">MSKELYHYRKSRAQWAFLFLNMAIACWVYIGAIFAAERFFAVDIPADTRFWAVLGFSIASVLLLAFVYWLLTHPAVYEAIITEERFVVSYPDSEAWSFDVSIADIKRFEHRRKLSHAGDGITYSGILMKNGTFHNVSMNYGNNINKMFKAIKTIRPELEFPSQINQKVEGPLARDYKP</sequence>
<organism evidence="2 3">
    <name type="scientific">Litorivivens lipolytica</name>
    <dbReference type="NCBI Taxonomy" id="1524264"/>
    <lineage>
        <taxon>Bacteria</taxon>
        <taxon>Pseudomonadati</taxon>
        <taxon>Pseudomonadota</taxon>
        <taxon>Gammaproteobacteria</taxon>
        <taxon>Litorivivens</taxon>
    </lineage>
</organism>
<accession>A0A7W4W8R5</accession>
<evidence type="ECO:0000313" key="3">
    <source>
        <dbReference type="Proteomes" id="UP000537130"/>
    </source>
</evidence>
<reference evidence="2 3" key="1">
    <citation type="submission" date="2020-08" db="EMBL/GenBank/DDBJ databases">
        <title>Genomic Encyclopedia of Type Strains, Phase III (KMG-III): the genomes of soil and plant-associated and newly described type strains.</title>
        <authorList>
            <person name="Whitman W."/>
        </authorList>
    </citation>
    <scope>NUCLEOTIDE SEQUENCE [LARGE SCALE GENOMIC DNA]</scope>
    <source>
        <strain evidence="2 3">CECT 8654</strain>
    </source>
</reference>